<organism evidence="1">
    <name type="scientific">viral metagenome</name>
    <dbReference type="NCBI Taxonomy" id="1070528"/>
    <lineage>
        <taxon>unclassified sequences</taxon>
        <taxon>metagenomes</taxon>
        <taxon>organismal metagenomes</taxon>
    </lineage>
</organism>
<reference evidence="1" key="1">
    <citation type="journal article" date="2020" name="Nature">
        <title>Giant virus diversity and host interactions through global metagenomics.</title>
        <authorList>
            <person name="Schulz F."/>
            <person name="Roux S."/>
            <person name="Paez-Espino D."/>
            <person name="Jungbluth S."/>
            <person name="Walsh D.A."/>
            <person name="Denef V.J."/>
            <person name="McMahon K.D."/>
            <person name="Konstantinidis K.T."/>
            <person name="Eloe-Fadrosh E.A."/>
            <person name="Kyrpides N.C."/>
            <person name="Woyke T."/>
        </authorList>
    </citation>
    <scope>NUCLEOTIDE SEQUENCE</scope>
    <source>
        <strain evidence="1">GVMAG-M-3300023174-49</strain>
    </source>
</reference>
<accession>A0A6C0DSM2</accession>
<dbReference type="AlphaFoldDB" id="A0A6C0DSM2"/>
<dbReference type="EMBL" id="MN739661">
    <property type="protein sequence ID" value="QHT19039.1"/>
    <property type="molecule type" value="Genomic_DNA"/>
</dbReference>
<proteinExistence type="predicted"/>
<evidence type="ECO:0000313" key="1">
    <source>
        <dbReference type="EMBL" id="QHT19039.1"/>
    </source>
</evidence>
<name>A0A6C0DSM2_9ZZZZ</name>
<sequence>MVKTEDEMYDVSKYTETELFGILDLTGNPTDRELEAKILFLIKKYGTIQNDSGRKLSRFFRDIFDHFFESEEEEDGEGDEYYNDSIQITETYTNLNTSVADLIVQGSASVGNTNADAGTAGTAYTSSNGNVISGALTTANLNQTVDGNIVASQLSNIVNSLEKIPQNQNNIGLTRALDYSKDTLNPLLKQTVKRIISVDSQYREDHSTLSTDFTFNLSDPLKDVVSLKLYSIQIPYTWWTINANYGSNLIYLKGNSPGIDTGDYDISINITPGNYSPNDLVTTINNSLSLALLSQPDTSFGTTQINYNSNTSLCTFNLDIKKAYNESNYYLYFPNWTRPSEQTHNSIPSFLGFNSPVYYPFNIESAHILDLTTSNSASPTGSDYTNATYYIDNTNNYFTVLTYDGPTDYVSSTSTIDTSYQIFLSNDVVGIATRNQIVTDLSNQLATNNYLQGSSIVRTDILDPTLSDVSHSYYSLNVKLNRNTTNPRYNVKYVIIFPDETSITQNTSHKAVWTGTRSCFCFSNLINQPNNVVSEFSPVSDLSKNITFPQPLSIYLHCTNPDFINPINDYNISIPTNVQGYTYSSFISQINNSLVQVNNNTKTARNITGDFNLSTSIAYIDASSQINLQFDINKTFNQDMYMVDLSQSFLHLTMNLGQSYQDLSSTNVFQSSFNVSSSYKLTGTSLLCVTPSYMANGGNIQEAPYSVPLPNTVNSYTDSYGYYPSYQNLQNAINQQFSVFTYNGEKTLQGTNVALTYNTTNQKLDCTFTVVIQRVLTDKDYTIELIDPSATSTDDLVNSISSVWSNQLLFDASYLNTYPLTNALVGGTSYSRVTSSSITFNSINITNTNNYFYFKPIDNGVIAANNANDILIRIPNGQYKRSNIISAINSALNSSPSALTYGSQLGVIVVNNFEYTNFHIVINKIYTATDYNLVFYDPYSFVKCFSGISSIRNTTWDSTLGWTLGFRVSTVYNLSSTGATNNVTVDPVTKIVTVYGDTTVSTNLYNYFLICIDDYNLNHLNDGLVTVTMTDSDIPLPSYANRANYTCDPVTGAVVYNNAINNTTYNSLTQQQIYSLTQIANNQRNGTSAIKNNLTKSISSGPFVKDVFGIIPMKTTGLANGSVYVDFSGTLQNQERTYFGPVNIQRMSVKLVTDRGDVLDLNGSNWSFSLLCEQLYQQKPGNPNEKKSS</sequence>
<protein>
    <submittedName>
        <fullName evidence="1">Uncharacterized protein</fullName>
    </submittedName>
</protein>